<dbReference type="EMBL" id="AVPJ01000002">
    <property type="protein sequence ID" value="KGN34280.1"/>
    <property type="molecule type" value="Genomic_DNA"/>
</dbReference>
<feature type="transmembrane region" description="Helical" evidence="2">
    <location>
        <begin position="166"/>
        <end position="186"/>
    </location>
</feature>
<dbReference type="AlphaFoldDB" id="A0A0A0JA07"/>
<feature type="transmembrane region" description="Helical" evidence="2">
    <location>
        <begin position="81"/>
        <end position="102"/>
    </location>
</feature>
<feature type="transmembrane region" description="Helical" evidence="2">
    <location>
        <begin position="123"/>
        <end position="146"/>
    </location>
</feature>
<dbReference type="eggNOG" id="ENOG502ZYE8">
    <property type="taxonomic scope" value="Bacteria"/>
</dbReference>
<accession>A0A0A0JA07</accession>
<gene>
    <name evidence="3" type="ORF">N802_13035</name>
</gene>
<proteinExistence type="predicted"/>
<evidence type="ECO:0000313" key="4">
    <source>
        <dbReference type="Proteomes" id="UP000030002"/>
    </source>
</evidence>
<keyword evidence="2" id="KW-1133">Transmembrane helix</keyword>
<keyword evidence="2" id="KW-0472">Membrane</keyword>
<protein>
    <submittedName>
        <fullName evidence="3">Membrane protein</fullName>
    </submittedName>
</protein>
<reference evidence="3 4" key="1">
    <citation type="submission" date="2013-08" db="EMBL/GenBank/DDBJ databases">
        <title>The genome sequence of Knoellia sinensis.</title>
        <authorList>
            <person name="Zhu W."/>
            <person name="Wang G."/>
        </authorList>
    </citation>
    <scope>NUCLEOTIDE SEQUENCE [LARGE SCALE GENOMIC DNA]</scope>
    <source>
        <strain evidence="3 4">KCTC 19936</strain>
    </source>
</reference>
<feature type="transmembrane region" description="Helical" evidence="2">
    <location>
        <begin position="191"/>
        <end position="210"/>
    </location>
</feature>
<name>A0A0A0JA07_9MICO</name>
<evidence type="ECO:0000313" key="3">
    <source>
        <dbReference type="EMBL" id="KGN34280.1"/>
    </source>
</evidence>
<dbReference type="Proteomes" id="UP000030002">
    <property type="component" value="Unassembled WGS sequence"/>
</dbReference>
<feature type="region of interest" description="Disordered" evidence="1">
    <location>
        <begin position="240"/>
        <end position="262"/>
    </location>
</feature>
<evidence type="ECO:0000256" key="2">
    <source>
        <dbReference type="SAM" id="Phobius"/>
    </source>
</evidence>
<sequence>MSATLTTHPSAPVPPGAAASTPARVRRLAGGRAWAASGVAAGLAAIVGIAASMQIDAVYAPDTGGDPDRIVTRLGELVPQILVFHTATMLSVVLLLVFAAGLRRRLADQLPSRSLLPDVAAGGLGLVSVAGLLGSGLTTEFVFAVADPGIGLVPESAVFFNHWVGTIPWLWVGAGVAGVAVAIAALRHAAVARWVGFAGLVLGGLTLLLGLSPLQYMAGMTGPVWLLITALALTIGDRPASSGAGDDDCAGDVESAITPSRV</sequence>
<feature type="transmembrane region" description="Helical" evidence="2">
    <location>
        <begin position="33"/>
        <end position="55"/>
    </location>
</feature>
<dbReference type="STRING" id="1385520.N802_13035"/>
<evidence type="ECO:0000256" key="1">
    <source>
        <dbReference type="SAM" id="MobiDB-lite"/>
    </source>
</evidence>
<keyword evidence="2" id="KW-0812">Transmembrane</keyword>
<keyword evidence="4" id="KW-1185">Reference proteome</keyword>
<comment type="caution">
    <text evidence="3">The sequence shown here is derived from an EMBL/GenBank/DDBJ whole genome shotgun (WGS) entry which is preliminary data.</text>
</comment>
<organism evidence="3 4">
    <name type="scientific">Knoellia sinensis KCTC 19936</name>
    <dbReference type="NCBI Taxonomy" id="1385520"/>
    <lineage>
        <taxon>Bacteria</taxon>
        <taxon>Bacillati</taxon>
        <taxon>Actinomycetota</taxon>
        <taxon>Actinomycetes</taxon>
        <taxon>Micrococcales</taxon>
        <taxon>Intrasporangiaceae</taxon>
        <taxon>Knoellia</taxon>
    </lineage>
</organism>
<dbReference type="RefSeq" id="WP_211254336.1">
    <property type="nucleotide sequence ID" value="NZ_AVPJ01000002.1"/>
</dbReference>